<reference evidence="3 4" key="2">
    <citation type="journal article" date="2013" name="PLoS ONE">
        <title>INDIGO - INtegrated Data Warehouse of MIcrobial GenOmes with Examples from the Red Sea Extremophiles.</title>
        <authorList>
            <person name="Alam I."/>
            <person name="Antunes A."/>
            <person name="Kamau A.A."/>
            <person name="Ba Alawi W."/>
            <person name="Kalkatawi M."/>
            <person name="Stingl U."/>
            <person name="Bajic V.B."/>
        </authorList>
    </citation>
    <scope>NUCLEOTIDE SEQUENCE [LARGE SCALE GENOMIC DNA]</scope>
    <source>
        <strain evidence="3 4">E1L3A</strain>
    </source>
</reference>
<evidence type="ECO:0000313" key="3">
    <source>
        <dbReference type="EMBL" id="ERJ19840.1"/>
    </source>
</evidence>
<evidence type="ECO:0000256" key="2">
    <source>
        <dbReference type="SAM" id="Phobius"/>
    </source>
</evidence>
<evidence type="ECO:0000256" key="1">
    <source>
        <dbReference type="SAM" id="MobiDB-lite"/>
    </source>
</evidence>
<dbReference type="InterPro" id="IPR021682">
    <property type="entry name" value="DUF2933"/>
</dbReference>
<sequence>MEWLIDNWFWVLFGGLFIGMHLFGHGGHGRHGGHGKDSGTKDRSADQKGPADEHSNHKH</sequence>
<reference evidence="3 4" key="1">
    <citation type="journal article" date="2011" name="J. Bacteriol.">
        <title>Genome sequence of Salinisphaera shabanensis, a gammaproteobacterium from the harsh, variable environment of the brine-seawater interface of the Shaban Deep in the Red Sea.</title>
        <authorList>
            <person name="Antunes A."/>
            <person name="Alam I."/>
            <person name="Bajic V.B."/>
            <person name="Stingl U."/>
        </authorList>
    </citation>
    <scope>NUCLEOTIDE SEQUENCE [LARGE SCALE GENOMIC DNA]</scope>
    <source>
        <strain evidence="3 4">E1L3A</strain>
    </source>
</reference>
<name>U2EPW0_9GAMM</name>
<keyword evidence="2" id="KW-0812">Transmembrane</keyword>
<gene>
    <name evidence="3" type="ORF">SSPSH_001005</name>
</gene>
<accession>U2EPW0</accession>
<dbReference type="Proteomes" id="UP000006242">
    <property type="component" value="Unassembled WGS sequence"/>
</dbReference>
<dbReference type="Pfam" id="PF11666">
    <property type="entry name" value="DUF2933"/>
    <property type="match status" value="1"/>
</dbReference>
<dbReference type="RefSeq" id="WP_006911955.1">
    <property type="nucleotide sequence ID" value="NZ_AFNV02000006.1"/>
</dbReference>
<evidence type="ECO:0000313" key="4">
    <source>
        <dbReference type="Proteomes" id="UP000006242"/>
    </source>
</evidence>
<comment type="caution">
    <text evidence="3">The sequence shown here is derived from an EMBL/GenBank/DDBJ whole genome shotgun (WGS) entry which is preliminary data.</text>
</comment>
<dbReference type="STRING" id="1033802.SSPSH_001005"/>
<feature type="region of interest" description="Disordered" evidence="1">
    <location>
        <begin position="28"/>
        <end position="59"/>
    </location>
</feature>
<protein>
    <recommendedName>
        <fullName evidence="5">DUF2933 domain-containing protein</fullName>
    </recommendedName>
</protein>
<proteinExistence type="predicted"/>
<organism evidence="3 4">
    <name type="scientific">Salinisphaera shabanensis E1L3A</name>
    <dbReference type="NCBI Taxonomy" id="1033802"/>
    <lineage>
        <taxon>Bacteria</taxon>
        <taxon>Pseudomonadati</taxon>
        <taxon>Pseudomonadota</taxon>
        <taxon>Gammaproteobacteria</taxon>
        <taxon>Salinisphaerales</taxon>
        <taxon>Salinisphaeraceae</taxon>
        <taxon>Salinisphaera</taxon>
    </lineage>
</organism>
<keyword evidence="2" id="KW-0472">Membrane</keyword>
<dbReference type="EMBL" id="AFNV02000006">
    <property type="protein sequence ID" value="ERJ19840.1"/>
    <property type="molecule type" value="Genomic_DNA"/>
</dbReference>
<keyword evidence="2" id="KW-1133">Transmembrane helix</keyword>
<keyword evidence="4" id="KW-1185">Reference proteome</keyword>
<evidence type="ECO:0008006" key="5">
    <source>
        <dbReference type="Google" id="ProtNLM"/>
    </source>
</evidence>
<feature type="transmembrane region" description="Helical" evidence="2">
    <location>
        <begin position="7"/>
        <end position="24"/>
    </location>
</feature>
<dbReference type="AlphaFoldDB" id="U2EPW0"/>
<feature type="compositionally biased region" description="Basic and acidic residues" evidence="1">
    <location>
        <begin position="34"/>
        <end position="59"/>
    </location>
</feature>